<dbReference type="OMA" id="TEGTCAN"/>
<keyword evidence="4" id="KW-1185">Reference proteome</keyword>
<feature type="signal peptide" evidence="2">
    <location>
        <begin position="1"/>
        <end position="22"/>
    </location>
</feature>
<dbReference type="Proteomes" id="UP000094527">
    <property type="component" value="Unassembled WGS sequence"/>
</dbReference>
<dbReference type="EMBL" id="LJIJ01000458">
    <property type="protein sequence ID" value="ODM97262.1"/>
    <property type="molecule type" value="Genomic_DNA"/>
</dbReference>
<evidence type="ECO:0008006" key="5">
    <source>
        <dbReference type="Google" id="ProtNLM"/>
    </source>
</evidence>
<accession>A0A1D2MWC2</accession>
<keyword evidence="1" id="KW-1133">Transmembrane helix</keyword>
<feature type="transmembrane region" description="Helical" evidence="1">
    <location>
        <begin position="134"/>
        <end position="152"/>
    </location>
</feature>
<evidence type="ECO:0000313" key="4">
    <source>
        <dbReference type="Proteomes" id="UP000094527"/>
    </source>
</evidence>
<keyword evidence="1" id="KW-0472">Membrane</keyword>
<dbReference type="AlphaFoldDB" id="A0A1D2MWC2"/>
<sequence>MTPTKFNLCLLALFGLLCLVSAGGKLTHGEECSVAGNIFSAVTRSDDDSKQCNNDKGLHCTTGTCNCLPSRIWDKGYILGLFGTGSCVVAANGPCGKDDTCVSNSNCGENVPVCQCKDGYHADDGMCVSGAAQISGISGLAFLGMMLSYYVLGN</sequence>
<keyword evidence="2" id="KW-0732">Signal</keyword>
<reference evidence="3 4" key="1">
    <citation type="journal article" date="2016" name="Genome Biol. Evol.">
        <title>Gene Family Evolution Reflects Adaptation to Soil Environmental Stressors in the Genome of the Collembolan Orchesella cincta.</title>
        <authorList>
            <person name="Faddeeva-Vakhrusheva A."/>
            <person name="Derks M.F."/>
            <person name="Anvar S.Y."/>
            <person name="Agamennone V."/>
            <person name="Suring W."/>
            <person name="Smit S."/>
            <person name="van Straalen N.M."/>
            <person name="Roelofs D."/>
        </authorList>
    </citation>
    <scope>NUCLEOTIDE SEQUENCE [LARGE SCALE GENOMIC DNA]</scope>
    <source>
        <tissue evidence="3">Mixed pool</tissue>
    </source>
</reference>
<evidence type="ECO:0000256" key="1">
    <source>
        <dbReference type="SAM" id="Phobius"/>
    </source>
</evidence>
<protein>
    <recommendedName>
        <fullName evidence="5">EGF-like domain-containing protein</fullName>
    </recommendedName>
</protein>
<evidence type="ECO:0000313" key="3">
    <source>
        <dbReference type="EMBL" id="ODM97262.1"/>
    </source>
</evidence>
<organism evidence="3 4">
    <name type="scientific">Orchesella cincta</name>
    <name type="common">Springtail</name>
    <name type="synonym">Podura cincta</name>
    <dbReference type="NCBI Taxonomy" id="48709"/>
    <lineage>
        <taxon>Eukaryota</taxon>
        <taxon>Metazoa</taxon>
        <taxon>Ecdysozoa</taxon>
        <taxon>Arthropoda</taxon>
        <taxon>Hexapoda</taxon>
        <taxon>Collembola</taxon>
        <taxon>Entomobryomorpha</taxon>
        <taxon>Entomobryoidea</taxon>
        <taxon>Orchesellidae</taxon>
        <taxon>Orchesellinae</taxon>
        <taxon>Orchesella</taxon>
    </lineage>
</organism>
<feature type="chain" id="PRO_5008904650" description="EGF-like domain-containing protein" evidence="2">
    <location>
        <begin position="23"/>
        <end position="154"/>
    </location>
</feature>
<proteinExistence type="predicted"/>
<name>A0A1D2MWC2_ORCCI</name>
<keyword evidence="1" id="KW-0812">Transmembrane</keyword>
<gene>
    <name evidence="3" type="ORF">Ocin01_09409</name>
</gene>
<comment type="caution">
    <text evidence="3">The sequence shown here is derived from an EMBL/GenBank/DDBJ whole genome shotgun (WGS) entry which is preliminary data.</text>
</comment>
<evidence type="ECO:0000256" key="2">
    <source>
        <dbReference type="SAM" id="SignalP"/>
    </source>
</evidence>